<sequence length="253" mass="27640">MSFGSKIGSVSNLKKSLEKTSSSGGDVWVKYIPKNSDLVVRFLTEPDEWVLYSEAWDSEARNGKGSSYPISTDMVIPDDQRVSKRYLAAAVDIDGDRVVPVCIPRSLMQQVISRYERYGTMVDRDYALSRSGAGLDTTYMMDPEPPLARKLDKYSALDLEAVLAAAYDSYLIENGGDQIAPAPVEDIPVHSEVPVVAVEATPDDESDEDAISREDLSEMTVASLRAIARGQKLTVGGFTKDEIIDAILGADSF</sequence>
<dbReference type="EMBL" id="LR797224">
    <property type="protein sequence ID" value="CAB4195078.1"/>
    <property type="molecule type" value="Genomic_DNA"/>
</dbReference>
<evidence type="ECO:0008006" key="2">
    <source>
        <dbReference type="Google" id="ProtNLM"/>
    </source>
</evidence>
<reference evidence="1" key="1">
    <citation type="submission" date="2020-05" db="EMBL/GenBank/DDBJ databases">
        <authorList>
            <person name="Chiriac C."/>
            <person name="Salcher M."/>
            <person name="Ghai R."/>
            <person name="Kavagutti S V."/>
        </authorList>
    </citation>
    <scope>NUCLEOTIDE SEQUENCE</scope>
</reference>
<accession>A0A6J5RN32</accession>
<protein>
    <recommendedName>
        <fullName evidence="2">Rho termination factor, N-terminal</fullName>
    </recommendedName>
</protein>
<gene>
    <name evidence="1" type="ORF">UFOVP1279_29</name>
</gene>
<name>A0A6J5RN32_9CAUD</name>
<organism evidence="1">
    <name type="scientific">uncultured Caudovirales phage</name>
    <dbReference type="NCBI Taxonomy" id="2100421"/>
    <lineage>
        <taxon>Viruses</taxon>
        <taxon>Duplodnaviria</taxon>
        <taxon>Heunggongvirae</taxon>
        <taxon>Uroviricota</taxon>
        <taxon>Caudoviricetes</taxon>
        <taxon>Peduoviridae</taxon>
        <taxon>Maltschvirus</taxon>
        <taxon>Maltschvirus maltsch</taxon>
    </lineage>
</organism>
<evidence type="ECO:0000313" key="1">
    <source>
        <dbReference type="EMBL" id="CAB4195078.1"/>
    </source>
</evidence>
<proteinExistence type="predicted"/>